<dbReference type="InterPro" id="IPR002145">
    <property type="entry name" value="CopG"/>
</dbReference>
<dbReference type="Pfam" id="PF02452">
    <property type="entry name" value="PemK_toxin"/>
    <property type="match status" value="1"/>
</dbReference>
<dbReference type="InterPro" id="IPR010985">
    <property type="entry name" value="Ribbon_hlx_hlx"/>
</dbReference>
<dbReference type="SUPFAM" id="SSF47598">
    <property type="entry name" value="Ribbon-helix-helix"/>
    <property type="match status" value="1"/>
</dbReference>
<comment type="caution">
    <text evidence="2">The sequence shown here is derived from an EMBL/GenBank/DDBJ whole genome shotgun (WGS) entry which is preliminary data.</text>
</comment>
<gene>
    <name evidence="2" type="ORF">WR25_07284</name>
</gene>
<reference evidence="2 3" key="1">
    <citation type="journal article" date="2017" name="Curr. Biol.">
        <title>Genome architecture and evolution of a unichromosomal asexual nematode.</title>
        <authorList>
            <person name="Fradin H."/>
            <person name="Zegar C."/>
            <person name="Gutwein M."/>
            <person name="Lucas J."/>
            <person name="Kovtun M."/>
            <person name="Corcoran D."/>
            <person name="Baugh L.R."/>
            <person name="Kiontke K."/>
            <person name="Gunsalus K."/>
            <person name="Fitch D.H."/>
            <person name="Piano F."/>
        </authorList>
    </citation>
    <scope>NUCLEOTIDE SEQUENCE [LARGE SCALE GENOMIC DNA]</scope>
    <source>
        <strain evidence="2">PF1309</strain>
    </source>
</reference>
<dbReference type="GO" id="GO:0004521">
    <property type="term" value="F:RNA endonuclease activity"/>
    <property type="evidence" value="ECO:0007669"/>
    <property type="project" value="TreeGrafter"/>
</dbReference>
<sequence length="165" mass="18346">MLGVRLDTELEERLAAVARTQGRSKSDIAREAVRRYVDLHDDAYRREARRQSTRCARVEIRHGGIVLVDGPDGAPARPCVVVQSDLFNATHATITVCPLTSVIGGEALFRVVMSPREHNGLTAECEVEVDRITSVARDRITAVIGDASPTRMEQIDQALRRWLML</sequence>
<dbReference type="GO" id="GO:0006355">
    <property type="term" value="P:regulation of DNA-templated transcription"/>
    <property type="evidence" value="ECO:0007669"/>
    <property type="project" value="InterPro"/>
</dbReference>
<dbReference type="GO" id="GO:0016075">
    <property type="term" value="P:rRNA catabolic process"/>
    <property type="evidence" value="ECO:0007669"/>
    <property type="project" value="TreeGrafter"/>
</dbReference>
<keyword evidence="3" id="KW-1185">Reference proteome</keyword>
<dbReference type="GO" id="GO:0003677">
    <property type="term" value="F:DNA binding"/>
    <property type="evidence" value="ECO:0007669"/>
    <property type="project" value="InterPro"/>
</dbReference>
<name>A0A2A2K280_9BILA</name>
<dbReference type="PANTHER" id="PTHR33988">
    <property type="entry name" value="ENDORIBONUCLEASE MAZF-RELATED"/>
    <property type="match status" value="1"/>
</dbReference>
<feature type="domain" description="Ribbon-helix-helix protein CopG" evidence="1">
    <location>
        <begin position="3"/>
        <end position="38"/>
    </location>
</feature>
<dbReference type="AlphaFoldDB" id="A0A2A2K280"/>
<dbReference type="GO" id="GO:0006402">
    <property type="term" value="P:mRNA catabolic process"/>
    <property type="evidence" value="ECO:0007669"/>
    <property type="project" value="TreeGrafter"/>
</dbReference>
<organism evidence="2 3">
    <name type="scientific">Diploscapter pachys</name>
    <dbReference type="NCBI Taxonomy" id="2018661"/>
    <lineage>
        <taxon>Eukaryota</taxon>
        <taxon>Metazoa</taxon>
        <taxon>Ecdysozoa</taxon>
        <taxon>Nematoda</taxon>
        <taxon>Chromadorea</taxon>
        <taxon>Rhabditida</taxon>
        <taxon>Rhabditina</taxon>
        <taxon>Rhabditomorpha</taxon>
        <taxon>Rhabditoidea</taxon>
        <taxon>Rhabditidae</taxon>
        <taxon>Diploscapter</taxon>
    </lineage>
</organism>
<evidence type="ECO:0000313" key="3">
    <source>
        <dbReference type="Proteomes" id="UP000218231"/>
    </source>
</evidence>
<dbReference type="InterPro" id="IPR003477">
    <property type="entry name" value="PemK-like"/>
</dbReference>
<evidence type="ECO:0000313" key="2">
    <source>
        <dbReference type="EMBL" id="PAV67909.1"/>
    </source>
</evidence>
<evidence type="ECO:0000259" key="1">
    <source>
        <dbReference type="Pfam" id="PF01402"/>
    </source>
</evidence>
<proteinExistence type="predicted"/>
<dbReference type="Gene3D" id="2.30.30.110">
    <property type="match status" value="1"/>
</dbReference>
<dbReference type="EMBL" id="LIAE01009869">
    <property type="protein sequence ID" value="PAV67909.1"/>
    <property type="molecule type" value="Genomic_DNA"/>
</dbReference>
<dbReference type="Pfam" id="PF01402">
    <property type="entry name" value="RHH_1"/>
    <property type="match status" value="1"/>
</dbReference>
<dbReference type="OrthoDB" id="10463365at2759"/>
<accession>A0A2A2K280</accession>
<dbReference type="CDD" id="cd22233">
    <property type="entry name" value="RHH_CopAso-like"/>
    <property type="match status" value="1"/>
</dbReference>
<dbReference type="SUPFAM" id="SSF50118">
    <property type="entry name" value="Cell growth inhibitor/plasmid maintenance toxic component"/>
    <property type="match status" value="1"/>
</dbReference>
<dbReference type="Proteomes" id="UP000218231">
    <property type="component" value="Unassembled WGS sequence"/>
</dbReference>
<dbReference type="InterPro" id="IPR011067">
    <property type="entry name" value="Plasmid_toxin/cell-grow_inhib"/>
</dbReference>
<protein>
    <recommendedName>
        <fullName evidence="1">Ribbon-helix-helix protein CopG domain-containing protein</fullName>
    </recommendedName>
</protein>